<dbReference type="InterPro" id="IPR001320">
    <property type="entry name" value="Iontro_rcpt_C"/>
</dbReference>
<keyword evidence="2" id="KW-0472">Membrane</keyword>
<organism evidence="5 6">
    <name type="scientific">Microlunatus elymi</name>
    <dbReference type="NCBI Taxonomy" id="2596828"/>
    <lineage>
        <taxon>Bacteria</taxon>
        <taxon>Bacillati</taxon>
        <taxon>Actinomycetota</taxon>
        <taxon>Actinomycetes</taxon>
        <taxon>Propionibacteriales</taxon>
        <taxon>Propionibacteriaceae</taxon>
        <taxon>Microlunatus</taxon>
    </lineage>
</organism>
<dbReference type="SMART" id="SM00062">
    <property type="entry name" value="PBPb"/>
    <property type="match status" value="1"/>
</dbReference>
<name>A0A516Q431_9ACTN</name>
<dbReference type="Proteomes" id="UP000319263">
    <property type="component" value="Chromosome"/>
</dbReference>
<keyword evidence="2" id="KW-1133">Transmembrane helix</keyword>
<dbReference type="GO" id="GO:0015276">
    <property type="term" value="F:ligand-gated monoatomic ion channel activity"/>
    <property type="evidence" value="ECO:0007669"/>
    <property type="project" value="InterPro"/>
</dbReference>
<accession>A0A516Q431</accession>
<sequence length="305" mass="32072">MPAKPHQQRPGAVTTGRRRRVRGLVAGLSGVVLTVLTACSHTDGGLQASPAPSGADCTVAKLPLKNPGRFTVATDEPAYAPWFADDNPNNGKGYESAVLFAVAARLGFKAEDVDWLQVPFNSAIAPGEKSFDVDIDQVTITAQRQQNVDLSAPYYDTSQAVIALEGSKLAGISTLAELRGAKLGAQADSTSLAAINDQVKPEVPAAVLDTNEDGVKALQDKRIDGLVVDLPTAVQMISGQVDGGLMVGRLPDPDGQPEQFGMVLDHGSKLTGCINQSINKLRDDGTLAKLEGKWLGDLPDVPQLT</sequence>
<dbReference type="AlphaFoldDB" id="A0A516Q431"/>
<dbReference type="KEGG" id="mik:FOE78_21910"/>
<feature type="domain" description="Ionotropic glutamate receptor C-terminal" evidence="4">
    <location>
        <begin position="69"/>
        <end position="297"/>
    </location>
</feature>
<dbReference type="PANTHER" id="PTHR35936">
    <property type="entry name" value="MEMBRANE-BOUND LYTIC MUREIN TRANSGLYCOSYLASE F"/>
    <property type="match status" value="1"/>
</dbReference>
<evidence type="ECO:0000313" key="6">
    <source>
        <dbReference type="Proteomes" id="UP000319263"/>
    </source>
</evidence>
<dbReference type="PANTHER" id="PTHR35936:SF17">
    <property type="entry name" value="ARGININE-BINDING EXTRACELLULAR PROTEIN ARTP"/>
    <property type="match status" value="1"/>
</dbReference>
<keyword evidence="2" id="KW-0812">Transmembrane</keyword>
<evidence type="ECO:0000256" key="1">
    <source>
        <dbReference type="ARBA" id="ARBA00022729"/>
    </source>
</evidence>
<proteinExistence type="predicted"/>
<feature type="domain" description="Solute-binding protein family 3/N-terminal" evidence="3">
    <location>
        <begin position="69"/>
        <end position="298"/>
    </location>
</feature>
<dbReference type="InterPro" id="IPR001638">
    <property type="entry name" value="Solute-binding_3/MltF_N"/>
</dbReference>
<dbReference type="OrthoDB" id="8454826at2"/>
<dbReference type="SUPFAM" id="SSF53850">
    <property type="entry name" value="Periplasmic binding protein-like II"/>
    <property type="match status" value="1"/>
</dbReference>
<dbReference type="Gene3D" id="3.40.190.10">
    <property type="entry name" value="Periplasmic binding protein-like II"/>
    <property type="match status" value="2"/>
</dbReference>
<evidence type="ECO:0000256" key="2">
    <source>
        <dbReference type="SAM" id="Phobius"/>
    </source>
</evidence>
<dbReference type="Pfam" id="PF00497">
    <property type="entry name" value="SBP_bac_3"/>
    <property type="match status" value="1"/>
</dbReference>
<dbReference type="GO" id="GO:0016020">
    <property type="term" value="C:membrane"/>
    <property type="evidence" value="ECO:0007669"/>
    <property type="project" value="InterPro"/>
</dbReference>
<protein>
    <submittedName>
        <fullName evidence="5">Amino acid ABC transporter substrate-binding protein</fullName>
    </submittedName>
</protein>
<keyword evidence="6" id="KW-1185">Reference proteome</keyword>
<evidence type="ECO:0000259" key="3">
    <source>
        <dbReference type="SMART" id="SM00062"/>
    </source>
</evidence>
<reference evidence="5 6" key="1">
    <citation type="submission" date="2019-07" db="EMBL/GenBank/DDBJ databases">
        <title>Microlunatus dokdonensis sp. nov. isolated from the rhizospheric soil of the wild plant Elymus tsukushiensis.</title>
        <authorList>
            <person name="Ghim S.-Y."/>
            <person name="Hwang Y.-J."/>
            <person name="Son J.-S."/>
            <person name="Shin J.-H."/>
        </authorList>
    </citation>
    <scope>NUCLEOTIDE SEQUENCE [LARGE SCALE GENOMIC DNA]</scope>
    <source>
        <strain evidence="5 6">KUDC0627</strain>
    </source>
</reference>
<gene>
    <name evidence="5" type="ORF">FOE78_21910</name>
</gene>
<evidence type="ECO:0000259" key="4">
    <source>
        <dbReference type="SMART" id="SM00079"/>
    </source>
</evidence>
<feature type="transmembrane region" description="Helical" evidence="2">
    <location>
        <begin position="21"/>
        <end position="38"/>
    </location>
</feature>
<dbReference type="RefSeq" id="WP_143988144.1">
    <property type="nucleotide sequence ID" value="NZ_CP041692.1"/>
</dbReference>
<dbReference type="SMART" id="SM00079">
    <property type="entry name" value="PBPe"/>
    <property type="match status" value="1"/>
</dbReference>
<dbReference type="CDD" id="cd13530">
    <property type="entry name" value="PBP2_peptides_like"/>
    <property type="match status" value="1"/>
</dbReference>
<evidence type="ECO:0000313" key="5">
    <source>
        <dbReference type="EMBL" id="QDP98203.1"/>
    </source>
</evidence>
<keyword evidence="1" id="KW-0732">Signal</keyword>
<dbReference type="EMBL" id="CP041692">
    <property type="protein sequence ID" value="QDP98203.1"/>
    <property type="molecule type" value="Genomic_DNA"/>
</dbReference>